<dbReference type="Gene3D" id="1.10.30.50">
    <property type="match status" value="1"/>
</dbReference>
<dbReference type="GO" id="GO:0008270">
    <property type="term" value="F:zinc ion binding"/>
    <property type="evidence" value="ECO:0007669"/>
    <property type="project" value="InterPro"/>
</dbReference>
<sequence length="133" mass="15348">MNAFYPRVAERAGHRCEYCRAPERVFNFAFQVEHIYPVHLGGLDVLTNLALSCESCNLYKGGAITGWDELSQQEVSLFHPRLQVWEEHFEWDTTLGHLEGKTATGRATVHRLRLNSDFQCRARRIWAPMGLFP</sequence>
<dbReference type="GO" id="GO:0004519">
    <property type="term" value="F:endonuclease activity"/>
    <property type="evidence" value="ECO:0007669"/>
    <property type="project" value="InterPro"/>
</dbReference>
<evidence type="ECO:0000313" key="3">
    <source>
        <dbReference type="Proteomes" id="UP000520814"/>
    </source>
</evidence>
<dbReference type="CDD" id="cd00085">
    <property type="entry name" value="HNHc"/>
    <property type="match status" value="1"/>
</dbReference>
<dbReference type="PANTHER" id="PTHR33877:SF1">
    <property type="entry name" value="TYPE IV METHYL-DIRECTED RESTRICTION ENZYME ECOKMCRA"/>
    <property type="match status" value="1"/>
</dbReference>
<feature type="domain" description="HNH nuclease" evidence="1">
    <location>
        <begin position="3"/>
        <end position="58"/>
    </location>
</feature>
<dbReference type="InterPro" id="IPR052892">
    <property type="entry name" value="NA-targeting_endonuclease"/>
</dbReference>
<dbReference type="SMART" id="SM00507">
    <property type="entry name" value="HNHc"/>
    <property type="match status" value="1"/>
</dbReference>
<dbReference type="EMBL" id="JACHGW010000005">
    <property type="protein sequence ID" value="MBB6053143.1"/>
    <property type="molecule type" value="Genomic_DNA"/>
</dbReference>
<dbReference type="InterPro" id="IPR002711">
    <property type="entry name" value="HNH"/>
</dbReference>
<reference evidence="2 3" key="1">
    <citation type="submission" date="2020-08" db="EMBL/GenBank/DDBJ databases">
        <title>Genomic Encyclopedia of Type Strains, Phase IV (KMG-IV): sequencing the most valuable type-strain genomes for metagenomic binning, comparative biology and taxonomic classification.</title>
        <authorList>
            <person name="Goeker M."/>
        </authorList>
    </citation>
    <scope>NUCLEOTIDE SEQUENCE [LARGE SCALE GENOMIC DNA]</scope>
    <source>
        <strain evidence="2 3">DSM 23562</strain>
    </source>
</reference>
<evidence type="ECO:0000313" key="2">
    <source>
        <dbReference type="EMBL" id="MBB6053143.1"/>
    </source>
</evidence>
<accession>A0A7W9SW90</accession>
<proteinExistence type="predicted"/>
<name>A0A7W9SW90_ARMRO</name>
<dbReference type="Proteomes" id="UP000520814">
    <property type="component" value="Unassembled WGS sequence"/>
</dbReference>
<dbReference type="GO" id="GO:0003676">
    <property type="term" value="F:nucleic acid binding"/>
    <property type="evidence" value="ECO:0007669"/>
    <property type="project" value="InterPro"/>
</dbReference>
<dbReference type="AlphaFoldDB" id="A0A7W9SW90"/>
<dbReference type="InterPro" id="IPR003615">
    <property type="entry name" value="HNH_nuc"/>
</dbReference>
<evidence type="ECO:0000259" key="1">
    <source>
        <dbReference type="SMART" id="SM00507"/>
    </source>
</evidence>
<gene>
    <name evidence="2" type="ORF">HNQ39_004975</name>
</gene>
<protein>
    <recommendedName>
        <fullName evidence="1">HNH nuclease domain-containing protein</fullName>
    </recommendedName>
</protein>
<organism evidence="2 3">
    <name type="scientific">Armatimonas rosea</name>
    <dbReference type="NCBI Taxonomy" id="685828"/>
    <lineage>
        <taxon>Bacteria</taxon>
        <taxon>Bacillati</taxon>
        <taxon>Armatimonadota</taxon>
        <taxon>Armatimonadia</taxon>
        <taxon>Armatimonadales</taxon>
        <taxon>Armatimonadaceae</taxon>
        <taxon>Armatimonas</taxon>
    </lineage>
</organism>
<comment type="caution">
    <text evidence="2">The sequence shown here is derived from an EMBL/GenBank/DDBJ whole genome shotgun (WGS) entry which is preliminary data.</text>
</comment>
<dbReference type="RefSeq" id="WP_184203149.1">
    <property type="nucleotide sequence ID" value="NZ_JACHGW010000005.1"/>
</dbReference>
<keyword evidence="3" id="KW-1185">Reference proteome</keyword>
<dbReference type="Pfam" id="PF01844">
    <property type="entry name" value="HNH"/>
    <property type="match status" value="1"/>
</dbReference>
<dbReference type="PANTHER" id="PTHR33877">
    <property type="entry name" value="SLL1193 PROTEIN"/>
    <property type="match status" value="1"/>
</dbReference>